<accession>A0A6L8XYV5</accession>
<dbReference type="PANTHER" id="PTHR43280:SF34">
    <property type="entry name" value="ARAC-FAMILY TRANSCRIPTIONAL REGULATOR"/>
    <property type="match status" value="1"/>
</dbReference>
<dbReference type="InterPro" id="IPR018060">
    <property type="entry name" value="HTH_AraC"/>
</dbReference>
<sequence length="421" mass="48641">MNLEYICEQMVRILHGNITCISKSGAIEACYGDMAAQYNPLFTNSEFLSAVHNREKKDYPDLFYEKDTILYAVIPLESGEIQNETNNESKSGSRLDEKKHFAKIVVGPVSTEKYTKDSEHYLMQHHHISDETGFRLSFCELKVFGSGILMLYHMITGKELTINDLWQKNGIRETDIIEVKGQISSVIFEHQEQELPHNPYDQEVRELDSIRHGDVEMLNRSLAETYRGEVGQLAKNQVRQAKNIAICVIALASRAAISGGMIPEEAFSMVDGYIMKIEDMNNAVKIDSMMRQAEYEFAERVAEIHKNQHKNELVERTKNYIYQNLHSDIVIGEIGQKIGVNTSYLSDLFHKVEGTTIQQYIRKEKIRLAENMLRYSDYEVKEIANYLSFCSQSYFGNIFRKQTGMTPARYRKKYGKWKEQK</sequence>
<dbReference type="GO" id="GO:0043565">
    <property type="term" value="F:sequence-specific DNA binding"/>
    <property type="evidence" value="ECO:0007669"/>
    <property type="project" value="InterPro"/>
</dbReference>
<feature type="domain" description="HTH araC/xylS-type" evidence="4">
    <location>
        <begin position="315"/>
        <end position="413"/>
    </location>
</feature>
<dbReference type="SMART" id="SM00342">
    <property type="entry name" value="HTH_ARAC"/>
    <property type="match status" value="1"/>
</dbReference>
<keyword evidence="2" id="KW-0238">DNA-binding</keyword>
<evidence type="ECO:0000256" key="3">
    <source>
        <dbReference type="ARBA" id="ARBA00023163"/>
    </source>
</evidence>
<reference evidence="5 6" key="1">
    <citation type="journal article" date="2019" name="Nat. Med.">
        <title>A library of human gut bacterial isolates paired with longitudinal multiomics data enables mechanistic microbiome research.</title>
        <authorList>
            <person name="Poyet M."/>
            <person name="Groussin M."/>
            <person name="Gibbons S.M."/>
            <person name="Avila-Pacheco J."/>
            <person name="Jiang X."/>
            <person name="Kearney S.M."/>
            <person name="Perrotta A.R."/>
            <person name="Berdy B."/>
            <person name="Zhao S."/>
            <person name="Lieberman T.D."/>
            <person name="Swanson P.K."/>
            <person name="Smith M."/>
            <person name="Roesemann S."/>
            <person name="Alexander J.E."/>
            <person name="Rich S.A."/>
            <person name="Livny J."/>
            <person name="Vlamakis H."/>
            <person name="Clish C."/>
            <person name="Bullock K."/>
            <person name="Deik A."/>
            <person name="Scott J."/>
            <person name="Pierce K.A."/>
            <person name="Xavier R.J."/>
            <person name="Alm E.J."/>
        </authorList>
    </citation>
    <scope>NUCLEOTIDE SEQUENCE [LARGE SCALE GENOMIC DNA]</scope>
    <source>
        <strain evidence="5 6">BIOML-A12</strain>
    </source>
</reference>
<dbReference type="Pfam" id="PF12833">
    <property type="entry name" value="HTH_18"/>
    <property type="match status" value="1"/>
</dbReference>
<evidence type="ECO:0000313" key="5">
    <source>
        <dbReference type="EMBL" id="MZS90383.1"/>
    </source>
</evidence>
<name>A0A6L8XYV5_9FIRM</name>
<gene>
    <name evidence="5" type="ORF">GT712_15220</name>
</gene>
<keyword evidence="1" id="KW-0805">Transcription regulation</keyword>
<proteinExistence type="predicted"/>
<dbReference type="AlphaFoldDB" id="A0A6L8XYV5"/>
<dbReference type="SUPFAM" id="SSF46689">
    <property type="entry name" value="Homeodomain-like"/>
    <property type="match status" value="2"/>
</dbReference>
<evidence type="ECO:0000256" key="2">
    <source>
        <dbReference type="ARBA" id="ARBA00023125"/>
    </source>
</evidence>
<organism evidence="5 6">
    <name type="scientific">Blautia wexlerae</name>
    <dbReference type="NCBI Taxonomy" id="418240"/>
    <lineage>
        <taxon>Bacteria</taxon>
        <taxon>Bacillati</taxon>
        <taxon>Bacillota</taxon>
        <taxon>Clostridia</taxon>
        <taxon>Lachnospirales</taxon>
        <taxon>Lachnospiraceae</taxon>
        <taxon>Blautia</taxon>
    </lineage>
</organism>
<dbReference type="InterPro" id="IPR020449">
    <property type="entry name" value="Tscrpt_reg_AraC-type_HTH"/>
</dbReference>
<dbReference type="Gene3D" id="1.10.10.60">
    <property type="entry name" value="Homeodomain-like"/>
    <property type="match status" value="2"/>
</dbReference>
<evidence type="ECO:0000313" key="6">
    <source>
        <dbReference type="Proteomes" id="UP000477156"/>
    </source>
</evidence>
<dbReference type="InterPro" id="IPR009057">
    <property type="entry name" value="Homeodomain-like_sf"/>
</dbReference>
<dbReference type="PANTHER" id="PTHR43280">
    <property type="entry name" value="ARAC-FAMILY TRANSCRIPTIONAL REGULATOR"/>
    <property type="match status" value="1"/>
</dbReference>
<dbReference type="RefSeq" id="WP_161276492.1">
    <property type="nucleotide sequence ID" value="NZ_JAAILR010000008.1"/>
</dbReference>
<dbReference type="GO" id="GO:0003700">
    <property type="term" value="F:DNA-binding transcription factor activity"/>
    <property type="evidence" value="ECO:0007669"/>
    <property type="project" value="InterPro"/>
</dbReference>
<dbReference type="EMBL" id="WWVF01000036">
    <property type="protein sequence ID" value="MZS90383.1"/>
    <property type="molecule type" value="Genomic_DNA"/>
</dbReference>
<dbReference type="Proteomes" id="UP000477156">
    <property type="component" value="Unassembled WGS sequence"/>
</dbReference>
<dbReference type="PRINTS" id="PR00032">
    <property type="entry name" value="HTHARAC"/>
</dbReference>
<evidence type="ECO:0000259" key="4">
    <source>
        <dbReference type="PROSITE" id="PS01124"/>
    </source>
</evidence>
<keyword evidence="3" id="KW-0804">Transcription</keyword>
<evidence type="ECO:0000256" key="1">
    <source>
        <dbReference type="ARBA" id="ARBA00023015"/>
    </source>
</evidence>
<protein>
    <submittedName>
        <fullName evidence="5">Helix-turn-helix domain-containing protein</fullName>
    </submittedName>
</protein>
<dbReference type="PROSITE" id="PS01124">
    <property type="entry name" value="HTH_ARAC_FAMILY_2"/>
    <property type="match status" value="1"/>
</dbReference>
<comment type="caution">
    <text evidence="5">The sequence shown here is derived from an EMBL/GenBank/DDBJ whole genome shotgun (WGS) entry which is preliminary data.</text>
</comment>